<dbReference type="Proteomes" id="UP001308776">
    <property type="component" value="Unassembled WGS sequence"/>
</dbReference>
<dbReference type="RefSeq" id="WP_325801433.1">
    <property type="nucleotide sequence ID" value="NZ_JAQGFR010000144.1"/>
</dbReference>
<reference evidence="2 3" key="1">
    <citation type="submission" date="2022-11" db="EMBL/GenBank/DDBJ databases">
        <title>Comparative genomics analysis of Acidithiobacillus ferriphilus.</title>
        <authorList>
            <person name="Ma L."/>
        </authorList>
    </citation>
    <scope>NUCLEOTIDE SEQUENCE [LARGE SCALE GENOMIC DNA]</scope>
    <source>
        <strain evidence="2 3">DY15</strain>
    </source>
</reference>
<comment type="caution">
    <text evidence="2">The sequence shown here is derived from an EMBL/GenBank/DDBJ whole genome shotgun (WGS) entry which is preliminary data.</text>
</comment>
<gene>
    <name evidence="2" type="ORF">OW717_06850</name>
</gene>
<keyword evidence="3" id="KW-1185">Reference proteome</keyword>
<protein>
    <submittedName>
        <fullName evidence="2">TrbC/VirB2 family protein</fullName>
    </submittedName>
</protein>
<name>A0ABU6FQ85_9PROT</name>
<organism evidence="2 3">
    <name type="scientific">Acidithiobacillus ferriphilus</name>
    <dbReference type="NCBI Taxonomy" id="1689834"/>
    <lineage>
        <taxon>Bacteria</taxon>
        <taxon>Pseudomonadati</taxon>
        <taxon>Pseudomonadota</taxon>
        <taxon>Acidithiobacillia</taxon>
        <taxon>Acidithiobacillales</taxon>
        <taxon>Acidithiobacillaceae</taxon>
        <taxon>Acidithiobacillus</taxon>
    </lineage>
</organism>
<dbReference type="EMBL" id="JAQGFR010000144">
    <property type="protein sequence ID" value="MEB8513761.1"/>
    <property type="molecule type" value="Genomic_DNA"/>
</dbReference>
<sequence length="122" mass="12742">GDGRSGAATEIRMRQGNWVRRLMTRAGLGSMAMAAMSRVALAASDSGGGNLPFMSPLKSIETTITGPFAYAITMIGLVMAGAGLVFFGEMSEFMRRLLYVVMAGSLLLGATQIVSLFSGAVI</sequence>
<keyword evidence="1" id="KW-0812">Transmembrane</keyword>
<keyword evidence="1" id="KW-1133">Transmembrane helix</keyword>
<feature type="transmembrane region" description="Helical" evidence="1">
    <location>
        <begin position="22"/>
        <end position="44"/>
    </location>
</feature>
<dbReference type="InterPro" id="IPR007039">
    <property type="entry name" value="TrbC/VirB2"/>
</dbReference>
<evidence type="ECO:0000313" key="3">
    <source>
        <dbReference type="Proteomes" id="UP001308776"/>
    </source>
</evidence>
<evidence type="ECO:0000256" key="1">
    <source>
        <dbReference type="SAM" id="Phobius"/>
    </source>
</evidence>
<dbReference type="Pfam" id="PF04956">
    <property type="entry name" value="TrbC"/>
    <property type="match status" value="1"/>
</dbReference>
<proteinExistence type="predicted"/>
<keyword evidence="1" id="KW-0472">Membrane</keyword>
<feature type="transmembrane region" description="Helical" evidence="1">
    <location>
        <begin position="64"/>
        <end position="87"/>
    </location>
</feature>
<feature type="non-terminal residue" evidence="2">
    <location>
        <position position="1"/>
    </location>
</feature>
<feature type="transmembrane region" description="Helical" evidence="1">
    <location>
        <begin position="99"/>
        <end position="121"/>
    </location>
</feature>
<accession>A0ABU6FQ85</accession>
<evidence type="ECO:0000313" key="2">
    <source>
        <dbReference type="EMBL" id="MEB8513761.1"/>
    </source>
</evidence>